<sequence>MKFDNELVEKDAELAEAQRLSTGAIRFNHNKRSYLPMQIDEMRSPTVLDLSFNETRFSHDKLSYLTVESGEMRSLTALDLSFNKLYELPHGLGIVIRIK</sequence>
<dbReference type="OrthoDB" id="2191907at2759"/>
<reference evidence="2" key="1">
    <citation type="submission" date="2017-03" db="EMBL/GenBank/DDBJ databases">
        <title>Genomes of endolithic fungi from Antarctica.</title>
        <authorList>
            <person name="Coleine C."/>
            <person name="Masonjones S."/>
            <person name="Stajich J.E."/>
        </authorList>
    </citation>
    <scope>NUCLEOTIDE SEQUENCE [LARGE SCALE GENOMIC DNA]</scope>
    <source>
        <strain evidence="2">CCFEE 5527</strain>
    </source>
</reference>
<evidence type="ECO:0000313" key="1">
    <source>
        <dbReference type="EMBL" id="OQN95271.1"/>
    </source>
</evidence>
<dbReference type="AlphaFoldDB" id="A0A1V8S8V9"/>
<dbReference type="Gene3D" id="3.80.10.10">
    <property type="entry name" value="Ribonuclease Inhibitor"/>
    <property type="match status" value="1"/>
</dbReference>
<dbReference type="SUPFAM" id="SSF52058">
    <property type="entry name" value="L domain-like"/>
    <property type="match status" value="1"/>
</dbReference>
<proteinExistence type="predicted"/>
<gene>
    <name evidence="1" type="ORF">B0A48_18568</name>
</gene>
<name>A0A1V8S8V9_9PEZI</name>
<dbReference type="Proteomes" id="UP000192596">
    <property type="component" value="Unassembled WGS sequence"/>
</dbReference>
<keyword evidence="2" id="KW-1185">Reference proteome</keyword>
<organism evidence="1 2">
    <name type="scientific">Cryoendolithus antarcticus</name>
    <dbReference type="NCBI Taxonomy" id="1507870"/>
    <lineage>
        <taxon>Eukaryota</taxon>
        <taxon>Fungi</taxon>
        <taxon>Dikarya</taxon>
        <taxon>Ascomycota</taxon>
        <taxon>Pezizomycotina</taxon>
        <taxon>Dothideomycetes</taxon>
        <taxon>Dothideomycetidae</taxon>
        <taxon>Cladosporiales</taxon>
        <taxon>Cladosporiaceae</taxon>
        <taxon>Cryoendolithus</taxon>
    </lineage>
</organism>
<dbReference type="InParanoid" id="A0A1V8S8V9"/>
<accession>A0A1V8S8V9</accession>
<evidence type="ECO:0000313" key="2">
    <source>
        <dbReference type="Proteomes" id="UP000192596"/>
    </source>
</evidence>
<protein>
    <submittedName>
        <fullName evidence="1">Uncharacterized protein</fullName>
    </submittedName>
</protein>
<dbReference type="EMBL" id="NAJO01000117">
    <property type="protein sequence ID" value="OQN95271.1"/>
    <property type="molecule type" value="Genomic_DNA"/>
</dbReference>
<dbReference type="InterPro" id="IPR032675">
    <property type="entry name" value="LRR_dom_sf"/>
</dbReference>
<comment type="caution">
    <text evidence="1">The sequence shown here is derived from an EMBL/GenBank/DDBJ whole genome shotgun (WGS) entry which is preliminary data.</text>
</comment>